<keyword evidence="2" id="KW-0201">Cytochrome c-type biogenesis</keyword>
<evidence type="ECO:0000256" key="4">
    <source>
        <dbReference type="ARBA" id="ARBA00023284"/>
    </source>
</evidence>
<dbReference type="InterPro" id="IPR013766">
    <property type="entry name" value="Thioredoxin_domain"/>
</dbReference>
<gene>
    <name evidence="6" type="ORF">METZ01_LOCUS220959</name>
</gene>
<accession>A0A382FZY2</accession>
<dbReference type="GO" id="GO:0030313">
    <property type="term" value="C:cell envelope"/>
    <property type="evidence" value="ECO:0007669"/>
    <property type="project" value="UniProtKB-SubCell"/>
</dbReference>
<keyword evidence="3" id="KW-1015">Disulfide bond</keyword>
<dbReference type="CDD" id="cd02966">
    <property type="entry name" value="TlpA_like_family"/>
    <property type="match status" value="1"/>
</dbReference>
<dbReference type="Pfam" id="PF08534">
    <property type="entry name" value="Redoxin"/>
    <property type="match status" value="1"/>
</dbReference>
<dbReference type="PROSITE" id="PS51352">
    <property type="entry name" value="THIOREDOXIN_2"/>
    <property type="match status" value="1"/>
</dbReference>
<evidence type="ECO:0000256" key="2">
    <source>
        <dbReference type="ARBA" id="ARBA00022748"/>
    </source>
</evidence>
<evidence type="ECO:0000259" key="5">
    <source>
        <dbReference type="PROSITE" id="PS51352"/>
    </source>
</evidence>
<dbReference type="InterPro" id="IPR036249">
    <property type="entry name" value="Thioredoxin-like_sf"/>
</dbReference>
<organism evidence="6">
    <name type="scientific">marine metagenome</name>
    <dbReference type="NCBI Taxonomy" id="408172"/>
    <lineage>
        <taxon>unclassified sequences</taxon>
        <taxon>metagenomes</taxon>
        <taxon>ecological metagenomes</taxon>
    </lineage>
</organism>
<dbReference type="EMBL" id="UINC01052599">
    <property type="protein sequence ID" value="SVB68105.1"/>
    <property type="molecule type" value="Genomic_DNA"/>
</dbReference>
<reference evidence="6" key="1">
    <citation type="submission" date="2018-05" db="EMBL/GenBank/DDBJ databases">
        <authorList>
            <person name="Lanie J.A."/>
            <person name="Ng W.-L."/>
            <person name="Kazmierczak K.M."/>
            <person name="Andrzejewski T.M."/>
            <person name="Davidsen T.M."/>
            <person name="Wayne K.J."/>
            <person name="Tettelin H."/>
            <person name="Glass J.I."/>
            <person name="Rusch D."/>
            <person name="Podicherti R."/>
            <person name="Tsui H.-C.T."/>
            <person name="Winkler M.E."/>
        </authorList>
    </citation>
    <scope>NUCLEOTIDE SEQUENCE</scope>
</reference>
<dbReference type="InterPro" id="IPR017937">
    <property type="entry name" value="Thioredoxin_CS"/>
</dbReference>
<dbReference type="InterPro" id="IPR050553">
    <property type="entry name" value="Thioredoxin_ResA/DsbE_sf"/>
</dbReference>
<keyword evidence="4" id="KW-0676">Redox-active center</keyword>
<dbReference type="AlphaFoldDB" id="A0A382FZY2"/>
<evidence type="ECO:0000313" key="6">
    <source>
        <dbReference type="EMBL" id="SVB68105.1"/>
    </source>
</evidence>
<evidence type="ECO:0000256" key="1">
    <source>
        <dbReference type="ARBA" id="ARBA00004196"/>
    </source>
</evidence>
<sequence length="274" mass="30210">MRIKKESKIMKILILTLIMALPFALLGQEKKKEAGKGKPSVKKAVIAEKPTNFTKMPEVDLSGFTDEQTAAILKRANGEMCDCGCNLTLAGCRNDDTSCRKSLTLVGKLVEEITGKKLSPPKEKDLGKAPDIKFTATDGTEVDLAKMKGKVVLIDFWATWCGPCVAEIPNVKKTYDKLHSKGFEIIGISLDSNEDKLTQFIKKKDMPWPQYFDGKGWKNEISKKHGIRSIPAMWLVDKEGNLVDKKARSDLEKKVEELLAAPSSGSGTNPPKAD</sequence>
<dbReference type="PANTHER" id="PTHR42852:SF6">
    <property type="entry name" value="THIOL:DISULFIDE INTERCHANGE PROTEIN DSBE"/>
    <property type="match status" value="1"/>
</dbReference>
<dbReference type="GO" id="GO:0016491">
    <property type="term" value="F:oxidoreductase activity"/>
    <property type="evidence" value="ECO:0007669"/>
    <property type="project" value="InterPro"/>
</dbReference>
<comment type="subcellular location">
    <subcellularLocation>
        <location evidence="1">Cell envelope</location>
    </subcellularLocation>
</comment>
<proteinExistence type="predicted"/>
<dbReference type="GO" id="GO:0017004">
    <property type="term" value="P:cytochrome complex assembly"/>
    <property type="evidence" value="ECO:0007669"/>
    <property type="project" value="UniProtKB-KW"/>
</dbReference>
<dbReference type="SUPFAM" id="SSF52833">
    <property type="entry name" value="Thioredoxin-like"/>
    <property type="match status" value="1"/>
</dbReference>
<dbReference type="InterPro" id="IPR013740">
    <property type="entry name" value="Redoxin"/>
</dbReference>
<evidence type="ECO:0000256" key="3">
    <source>
        <dbReference type="ARBA" id="ARBA00023157"/>
    </source>
</evidence>
<name>A0A382FZY2_9ZZZZ</name>
<dbReference type="PROSITE" id="PS00194">
    <property type="entry name" value="THIOREDOXIN_1"/>
    <property type="match status" value="1"/>
</dbReference>
<feature type="domain" description="Thioredoxin" evidence="5">
    <location>
        <begin position="123"/>
        <end position="267"/>
    </location>
</feature>
<dbReference type="PANTHER" id="PTHR42852">
    <property type="entry name" value="THIOL:DISULFIDE INTERCHANGE PROTEIN DSBE"/>
    <property type="match status" value="1"/>
</dbReference>
<protein>
    <recommendedName>
        <fullName evidence="5">Thioredoxin domain-containing protein</fullName>
    </recommendedName>
</protein>
<dbReference type="Gene3D" id="3.40.30.10">
    <property type="entry name" value="Glutaredoxin"/>
    <property type="match status" value="1"/>
</dbReference>